<dbReference type="Proteomes" id="UP001066276">
    <property type="component" value="Chromosome 8"/>
</dbReference>
<proteinExistence type="predicted"/>
<keyword evidence="2" id="KW-1185">Reference proteome</keyword>
<evidence type="ECO:0008006" key="3">
    <source>
        <dbReference type="Google" id="ProtNLM"/>
    </source>
</evidence>
<evidence type="ECO:0000313" key="2">
    <source>
        <dbReference type="Proteomes" id="UP001066276"/>
    </source>
</evidence>
<gene>
    <name evidence="1" type="ORF">NDU88_004875</name>
</gene>
<protein>
    <recommendedName>
        <fullName evidence="3">Reverse transcriptase</fullName>
    </recommendedName>
</protein>
<accession>A0AAV7NM91</accession>
<dbReference type="AlphaFoldDB" id="A0AAV7NM91"/>
<dbReference type="EMBL" id="JANPWB010000012">
    <property type="protein sequence ID" value="KAJ1116669.1"/>
    <property type="molecule type" value="Genomic_DNA"/>
</dbReference>
<organism evidence="1 2">
    <name type="scientific">Pleurodeles waltl</name>
    <name type="common">Iberian ribbed newt</name>
    <dbReference type="NCBI Taxonomy" id="8319"/>
    <lineage>
        <taxon>Eukaryota</taxon>
        <taxon>Metazoa</taxon>
        <taxon>Chordata</taxon>
        <taxon>Craniata</taxon>
        <taxon>Vertebrata</taxon>
        <taxon>Euteleostomi</taxon>
        <taxon>Amphibia</taxon>
        <taxon>Batrachia</taxon>
        <taxon>Caudata</taxon>
        <taxon>Salamandroidea</taxon>
        <taxon>Salamandridae</taxon>
        <taxon>Pleurodelinae</taxon>
        <taxon>Pleurodeles</taxon>
    </lineage>
</organism>
<evidence type="ECO:0000313" key="1">
    <source>
        <dbReference type="EMBL" id="KAJ1116669.1"/>
    </source>
</evidence>
<sequence>MAALHCIGVGDAFLQLVRVLYTQLMAHSRVYGIVTGPIDIARSTRQDYPLLPLSYALMAEEMACTLRECHAHRGLRFPHYNLIISAYTDDTLLYVRYPKH</sequence>
<comment type="caution">
    <text evidence="1">The sequence shown here is derived from an EMBL/GenBank/DDBJ whole genome shotgun (WGS) entry which is preliminary data.</text>
</comment>
<reference evidence="1" key="1">
    <citation type="journal article" date="2022" name="bioRxiv">
        <title>Sequencing and chromosome-scale assembly of the giantPleurodeles waltlgenome.</title>
        <authorList>
            <person name="Brown T."/>
            <person name="Elewa A."/>
            <person name="Iarovenko S."/>
            <person name="Subramanian E."/>
            <person name="Araus A.J."/>
            <person name="Petzold A."/>
            <person name="Susuki M."/>
            <person name="Suzuki K.-i.T."/>
            <person name="Hayashi T."/>
            <person name="Toyoda A."/>
            <person name="Oliveira C."/>
            <person name="Osipova E."/>
            <person name="Leigh N.D."/>
            <person name="Simon A."/>
            <person name="Yun M.H."/>
        </authorList>
    </citation>
    <scope>NUCLEOTIDE SEQUENCE</scope>
    <source>
        <strain evidence="1">20211129_DDA</strain>
        <tissue evidence="1">Liver</tissue>
    </source>
</reference>
<name>A0AAV7NM91_PLEWA</name>